<dbReference type="AlphaFoldDB" id="A0A1X0R4Y1"/>
<dbReference type="OrthoDB" id="2306559at2759"/>
<feature type="region of interest" description="Disordered" evidence="1">
    <location>
        <begin position="1"/>
        <end position="20"/>
    </location>
</feature>
<feature type="compositionally biased region" description="Basic and acidic residues" evidence="1">
    <location>
        <begin position="1"/>
        <end position="10"/>
    </location>
</feature>
<evidence type="ECO:0000256" key="1">
    <source>
        <dbReference type="SAM" id="MobiDB-lite"/>
    </source>
</evidence>
<feature type="compositionally biased region" description="Polar residues" evidence="1">
    <location>
        <begin position="11"/>
        <end position="20"/>
    </location>
</feature>
<name>A0A1X0R4Y1_RHIZD</name>
<evidence type="ECO:0000313" key="2">
    <source>
        <dbReference type="EMBL" id="ORE07095.1"/>
    </source>
</evidence>
<gene>
    <name evidence="2" type="ORF">BCV72DRAFT_304932</name>
</gene>
<dbReference type="EMBL" id="KV921910">
    <property type="protein sequence ID" value="ORE07095.1"/>
    <property type="molecule type" value="Genomic_DNA"/>
</dbReference>
<accession>A0A1X0R4Y1</accession>
<protein>
    <submittedName>
        <fullName evidence="2">Uncharacterized protein</fullName>
    </submittedName>
</protein>
<sequence>MAIENEEHFESISSESYGQSIPPSRTAILHLTKQIMPKQPIPGVTDTMFLSEQEVYEIVQQYMQNDTLKQLEYRGFTWGNINHTHQFRVMLKAIHSNIYTIGYARKSPTPETLSAKRKTVNLQIYKLKTRLLCEDVFASIDVSAFDPIASRDYERPELNLDYYSGDTQTIRQKITKSERKVRLVTTDYRGLTTNIGDLHHFF</sequence>
<proteinExistence type="predicted"/>
<dbReference type="VEuPathDB" id="FungiDB:BCV72DRAFT_304932"/>
<dbReference type="Proteomes" id="UP000242414">
    <property type="component" value="Unassembled WGS sequence"/>
</dbReference>
<organism evidence="2">
    <name type="scientific">Rhizopus microsporus var. microsporus</name>
    <dbReference type="NCBI Taxonomy" id="86635"/>
    <lineage>
        <taxon>Eukaryota</taxon>
        <taxon>Fungi</taxon>
        <taxon>Fungi incertae sedis</taxon>
        <taxon>Mucoromycota</taxon>
        <taxon>Mucoromycotina</taxon>
        <taxon>Mucoromycetes</taxon>
        <taxon>Mucorales</taxon>
        <taxon>Mucorineae</taxon>
        <taxon>Rhizopodaceae</taxon>
        <taxon>Rhizopus</taxon>
    </lineage>
</organism>
<reference evidence="2" key="1">
    <citation type="journal article" date="2016" name="Proc. Natl. Acad. Sci. U.S.A.">
        <title>Lipid metabolic changes in an early divergent fungus govern the establishment of a mutualistic symbiosis with endobacteria.</title>
        <authorList>
            <person name="Lastovetsky O.A."/>
            <person name="Gaspar M.L."/>
            <person name="Mondo S.J."/>
            <person name="LaButti K.M."/>
            <person name="Sandor L."/>
            <person name="Grigoriev I.V."/>
            <person name="Henry S.A."/>
            <person name="Pawlowska T.E."/>
        </authorList>
    </citation>
    <scope>NUCLEOTIDE SEQUENCE [LARGE SCALE GENOMIC DNA]</scope>
    <source>
        <strain evidence="2">ATCC 52814</strain>
    </source>
</reference>